<dbReference type="STRING" id="1423725.FC19_GL001483"/>
<proteinExistence type="predicted"/>
<dbReference type="AlphaFoldDB" id="A0A0R2D171"/>
<accession>A0A0R2D171</accession>
<dbReference type="Pfam" id="PF03479">
    <property type="entry name" value="PCC"/>
    <property type="match status" value="1"/>
</dbReference>
<feature type="domain" description="PPC" evidence="1">
    <location>
        <begin position="7"/>
        <end position="148"/>
    </location>
</feature>
<organism evidence="2 3">
    <name type="scientific">Liquorilactobacillus aquaticus DSM 21051</name>
    <dbReference type="NCBI Taxonomy" id="1423725"/>
    <lineage>
        <taxon>Bacteria</taxon>
        <taxon>Bacillati</taxon>
        <taxon>Bacillota</taxon>
        <taxon>Bacilli</taxon>
        <taxon>Lactobacillales</taxon>
        <taxon>Lactobacillaceae</taxon>
        <taxon>Liquorilactobacillus</taxon>
    </lineage>
</organism>
<gene>
    <name evidence="2" type="ORF">FC19_GL001483</name>
</gene>
<dbReference type="InterPro" id="IPR005175">
    <property type="entry name" value="PPC_dom"/>
</dbReference>
<evidence type="ECO:0000313" key="3">
    <source>
        <dbReference type="Proteomes" id="UP000051015"/>
    </source>
</evidence>
<dbReference type="CDD" id="cd11378">
    <property type="entry name" value="DUF296"/>
    <property type="match status" value="1"/>
</dbReference>
<reference evidence="2 3" key="1">
    <citation type="journal article" date="2015" name="Genome Announc.">
        <title>Expanding the biotechnology potential of lactobacilli through comparative genomics of 213 strains and associated genera.</title>
        <authorList>
            <person name="Sun Z."/>
            <person name="Harris H.M."/>
            <person name="McCann A."/>
            <person name="Guo C."/>
            <person name="Argimon S."/>
            <person name="Zhang W."/>
            <person name="Yang X."/>
            <person name="Jeffery I.B."/>
            <person name="Cooney J.C."/>
            <person name="Kagawa T.F."/>
            <person name="Liu W."/>
            <person name="Song Y."/>
            <person name="Salvetti E."/>
            <person name="Wrobel A."/>
            <person name="Rasinkangas P."/>
            <person name="Parkhill J."/>
            <person name="Rea M.C."/>
            <person name="O'Sullivan O."/>
            <person name="Ritari J."/>
            <person name="Douillard F.P."/>
            <person name="Paul Ross R."/>
            <person name="Yang R."/>
            <person name="Briner A.E."/>
            <person name="Felis G.E."/>
            <person name="de Vos W.M."/>
            <person name="Barrangou R."/>
            <person name="Klaenhammer T.R."/>
            <person name="Caufield P.W."/>
            <person name="Cui Y."/>
            <person name="Zhang H."/>
            <person name="O'Toole P.W."/>
        </authorList>
    </citation>
    <scope>NUCLEOTIDE SEQUENCE [LARGE SCALE GENOMIC DNA]</scope>
    <source>
        <strain evidence="2 3">DSM 21051</strain>
    </source>
</reference>
<name>A0A0R2D171_9LACO</name>
<dbReference type="EMBL" id="AYZD01000001">
    <property type="protein sequence ID" value="KRM97445.1"/>
    <property type="molecule type" value="Genomic_DNA"/>
</dbReference>
<comment type="caution">
    <text evidence="2">The sequence shown here is derived from an EMBL/GenBank/DDBJ whole genome shotgun (WGS) entry which is preliminary data.</text>
</comment>
<sequence length="148" mass="16599">MVGTMESKMMNGEYYLRIAKNENLMAEIRKFADRYHVCGHFTGIGAANKVIISTYIPEKHDFLDHTKEGMLEMFTLTGNVSLDDQNQPVVHAHAGFSYLNDKGDIAVIAGDLREATIGYTGEIVFTPTKEDLPRQFDPDAGIDVWKLN</sequence>
<protein>
    <recommendedName>
        <fullName evidence="1">PPC domain-containing protein</fullName>
    </recommendedName>
</protein>
<dbReference type="PATRIC" id="fig|1423725.3.peg.1525"/>
<keyword evidence="3" id="KW-1185">Reference proteome</keyword>
<evidence type="ECO:0000313" key="2">
    <source>
        <dbReference type="EMBL" id="KRM97445.1"/>
    </source>
</evidence>
<dbReference type="SUPFAM" id="SSF117856">
    <property type="entry name" value="AF0104/ALDC/Ptd012-like"/>
    <property type="match status" value="1"/>
</dbReference>
<dbReference type="PROSITE" id="PS51742">
    <property type="entry name" value="PPC"/>
    <property type="match status" value="1"/>
</dbReference>
<dbReference type="Proteomes" id="UP000051015">
    <property type="component" value="Unassembled WGS sequence"/>
</dbReference>
<evidence type="ECO:0000259" key="1">
    <source>
        <dbReference type="PROSITE" id="PS51742"/>
    </source>
</evidence>
<dbReference type="RefSeq" id="WP_083488241.1">
    <property type="nucleotide sequence ID" value="NZ_AYZD01000001.1"/>
</dbReference>
<dbReference type="Gene3D" id="3.30.1330.80">
    <property type="entry name" value="Hypothetical protein, similar to alpha- acetolactate decarboxylase, domain 2"/>
    <property type="match status" value="1"/>
</dbReference>
<dbReference type="OrthoDB" id="9791702at2"/>